<sequence length="81" mass="8372">MKNYSIEKIGADYVVKVDDQSVMKMASRRRAAQLVVDASGLLEEVPLVPDAGSPLEVSAGEADALCSQPEGQGVAPVDGAA</sequence>
<organism evidence="1 2">
    <name type="scientific">Tardiphaga alba</name>
    <dbReference type="NCBI Taxonomy" id="340268"/>
    <lineage>
        <taxon>Bacteria</taxon>
        <taxon>Pseudomonadati</taxon>
        <taxon>Pseudomonadota</taxon>
        <taxon>Alphaproteobacteria</taxon>
        <taxon>Hyphomicrobiales</taxon>
        <taxon>Nitrobacteraceae</taxon>
        <taxon>Tardiphaga</taxon>
    </lineage>
</organism>
<accession>A0ABX8ABX9</accession>
<proteinExistence type="predicted"/>
<evidence type="ECO:0000313" key="2">
    <source>
        <dbReference type="Proteomes" id="UP000682843"/>
    </source>
</evidence>
<dbReference type="Proteomes" id="UP000682843">
    <property type="component" value="Chromosome"/>
</dbReference>
<evidence type="ECO:0000313" key="1">
    <source>
        <dbReference type="EMBL" id="QUS41173.1"/>
    </source>
</evidence>
<protein>
    <submittedName>
        <fullName evidence="1">Uncharacterized protein</fullName>
    </submittedName>
</protein>
<name>A0ABX8ABX9_9BRAD</name>
<dbReference type="RefSeq" id="WP_211909778.1">
    <property type="nucleotide sequence ID" value="NZ_CP036498.1"/>
</dbReference>
<gene>
    <name evidence="1" type="ORF">RPMA_21755</name>
</gene>
<keyword evidence="2" id="KW-1185">Reference proteome</keyword>
<dbReference type="EMBL" id="CP036498">
    <property type="protein sequence ID" value="QUS41173.1"/>
    <property type="molecule type" value="Genomic_DNA"/>
</dbReference>
<reference evidence="1 2" key="1">
    <citation type="submission" date="2019-02" db="EMBL/GenBank/DDBJ databases">
        <title>Emended description of the genus Rhodopseudomonas and description of Rhodopseudomonas albus sp. nov., a non-phototrophic, heavy-metal-tolerant bacterium isolated from garden soil.</title>
        <authorList>
            <person name="Bao Z."/>
            <person name="Cao W.W."/>
            <person name="Sato Y."/>
            <person name="Nishizawa T."/>
            <person name="Zhao J."/>
            <person name="Guo Y."/>
            <person name="Ohta H."/>
        </authorList>
    </citation>
    <scope>NUCLEOTIDE SEQUENCE [LARGE SCALE GENOMIC DNA]</scope>
    <source>
        <strain evidence="1 2">SK50-23</strain>
    </source>
</reference>